<keyword evidence="2 4" id="KW-0863">Zinc-finger</keyword>
<dbReference type="EMBL" id="KI913122">
    <property type="protein sequence ID" value="ETV82220.1"/>
    <property type="molecule type" value="Genomic_DNA"/>
</dbReference>
<feature type="region of interest" description="Disordered" evidence="5">
    <location>
        <begin position="442"/>
        <end position="471"/>
    </location>
</feature>
<feature type="compositionally biased region" description="Basic and acidic residues" evidence="5">
    <location>
        <begin position="538"/>
        <end position="547"/>
    </location>
</feature>
<evidence type="ECO:0000259" key="6">
    <source>
        <dbReference type="PROSITE" id="PS50178"/>
    </source>
</evidence>
<dbReference type="VEuPathDB" id="FungiDB:H257_04925"/>
<protein>
    <recommendedName>
        <fullName evidence="6">FYVE-type domain-containing protein</fullName>
    </recommendedName>
</protein>
<dbReference type="Gene3D" id="3.30.40.10">
    <property type="entry name" value="Zinc/RING finger domain, C3HC4 (zinc finger)"/>
    <property type="match status" value="1"/>
</dbReference>
<dbReference type="InterPro" id="IPR013083">
    <property type="entry name" value="Znf_RING/FYVE/PHD"/>
</dbReference>
<evidence type="ECO:0000256" key="5">
    <source>
        <dbReference type="SAM" id="MobiDB-lite"/>
    </source>
</evidence>
<dbReference type="PROSITE" id="PS50178">
    <property type="entry name" value="ZF_FYVE"/>
    <property type="match status" value="1"/>
</dbReference>
<reference evidence="7" key="1">
    <citation type="submission" date="2013-12" db="EMBL/GenBank/DDBJ databases">
        <title>The Genome Sequence of Aphanomyces astaci APO3.</title>
        <authorList>
            <consortium name="The Broad Institute Genomics Platform"/>
            <person name="Russ C."/>
            <person name="Tyler B."/>
            <person name="van West P."/>
            <person name="Dieguez-Uribeondo J."/>
            <person name="Young S.K."/>
            <person name="Zeng Q."/>
            <person name="Gargeya S."/>
            <person name="Fitzgerald M."/>
            <person name="Abouelleil A."/>
            <person name="Alvarado L."/>
            <person name="Chapman S.B."/>
            <person name="Gainer-Dewar J."/>
            <person name="Goldberg J."/>
            <person name="Griggs A."/>
            <person name="Gujja S."/>
            <person name="Hansen M."/>
            <person name="Howarth C."/>
            <person name="Imamovic A."/>
            <person name="Ireland A."/>
            <person name="Larimer J."/>
            <person name="McCowan C."/>
            <person name="Murphy C."/>
            <person name="Pearson M."/>
            <person name="Poon T.W."/>
            <person name="Priest M."/>
            <person name="Roberts A."/>
            <person name="Saif S."/>
            <person name="Shea T."/>
            <person name="Sykes S."/>
            <person name="Wortman J."/>
            <person name="Nusbaum C."/>
            <person name="Birren B."/>
        </authorList>
    </citation>
    <scope>NUCLEOTIDE SEQUENCE [LARGE SCALE GENOMIC DNA]</scope>
    <source>
        <strain evidence="7">APO3</strain>
    </source>
</reference>
<dbReference type="GeneID" id="20806921"/>
<dbReference type="PANTHER" id="PTHR43102:SF2">
    <property type="entry name" value="GAF DOMAIN-CONTAINING PROTEIN"/>
    <property type="match status" value="1"/>
</dbReference>
<feature type="domain" description="FYVE-type" evidence="6">
    <location>
        <begin position="337"/>
        <end position="394"/>
    </location>
</feature>
<dbReference type="Pfam" id="PF01363">
    <property type="entry name" value="FYVE"/>
    <property type="match status" value="1"/>
</dbReference>
<feature type="region of interest" description="Disordered" evidence="5">
    <location>
        <begin position="484"/>
        <end position="664"/>
    </location>
</feature>
<dbReference type="RefSeq" id="XP_009827889.1">
    <property type="nucleotide sequence ID" value="XM_009829587.1"/>
</dbReference>
<feature type="compositionally biased region" description="Basic and acidic residues" evidence="5">
    <location>
        <begin position="617"/>
        <end position="629"/>
    </location>
</feature>
<proteinExistence type="predicted"/>
<feature type="region of interest" description="Disordered" evidence="5">
    <location>
        <begin position="22"/>
        <end position="56"/>
    </location>
</feature>
<dbReference type="SUPFAM" id="SSF55781">
    <property type="entry name" value="GAF domain-like"/>
    <property type="match status" value="1"/>
</dbReference>
<keyword evidence="3" id="KW-0862">Zinc</keyword>
<evidence type="ECO:0000256" key="1">
    <source>
        <dbReference type="ARBA" id="ARBA00022723"/>
    </source>
</evidence>
<dbReference type="SMART" id="SM00064">
    <property type="entry name" value="FYVE"/>
    <property type="match status" value="1"/>
</dbReference>
<dbReference type="GO" id="GO:0008270">
    <property type="term" value="F:zinc ion binding"/>
    <property type="evidence" value="ECO:0007669"/>
    <property type="project" value="UniProtKB-KW"/>
</dbReference>
<dbReference type="PANTHER" id="PTHR43102">
    <property type="entry name" value="SLR1143 PROTEIN"/>
    <property type="match status" value="1"/>
</dbReference>
<keyword evidence="1" id="KW-0479">Metal-binding</keyword>
<dbReference type="InterPro" id="IPR011011">
    <property type="entry name" value="Znf_FYVE_PHD"/>
</dbReference>
<evidence type="ECO:0000256" key="2">
    <source>
        <dbReference type="ARBA" id="ARBA00022771"/>
    </source>
</evidence>
<evidence type="ECO:0000313" key="7">
    <source>
        <dbReference type="EMBL" id="ETV82220.1"/>
    </source>
</evidence>
<organism evidence="7">
    <name type="scientific">Aphanomyces astaci</name>
    <name type="common">Crayfish plague agent</name>
    <dbReference type="NCBI Taxonomy" id="112090"/>
    <lineage>
        <taxon>Eukaryota</taxon>
        <taxon>Sar</taxon>
        <taxon>Stramenopiles</taxon>
        <taxon>Oomycota</taxon>
        <taxon>Saprolegniomycetes</taxon>
        <taxon>Saprolegniales</taxon>
        <taxon>Verrucalvaceae</taxon>
        <taxon>Aphanomyces</taxon>
    </lineage>
</organism>
<dbReference type="STRING" id="112090.W4GR73"/>
<dbReference type="CDD" id="cd00065">
    <property type="entry name" value="FYVE_like_SF"/>
    <property type="match status" value="1"/>
</dbReference>
<feature type="compositionally biased region" description="Low complexity" evidence="5">
    <location>
        <begin position="442"/>
        <end position="460"/>
    </location>
</feature>
<dbReference type="InterPro" id="IPR000306">
    <property type="entry name" value="Znf_FYVE"/>
</dbReference>
<name>W4GR73_APHAT</name>
<sequence length="938" mass="103582">MSVDRMLSGVFAMGKFPGGFTSNANDADGSGNPRHHSGRSPMNRSGGGSSSSSATFSNREVDGFHAQGEVAMLDLLEYDGAASYHKISDKDKCVLYECSSSSSTTTTVTEDTYSVKGVHTICTHMSEVMELLSAKSQYFSSVLTKLLGPIHADNSPLFPVDTHSIDEHALLIVYLALQSSSTAAMNNDLASASHFRTKATAAGHITREYCFLRYCGYFTNNNEAGRMERVLPSEPLRPQSQAVSVWDSIASAQSCTPHGPIGRLIKTGFILEQAKAPNAVKVNFIMSMHPHNYANSRQLASEKLFLQRMVRTMLLNVSAAVMELRLLTDHLLLKTSWTDSPMCTICLKNFSLLRRKHHCRLCGDAFCTTCSLTRARPDLGDSVRVCHACVEGNPSSLVRSSEKLFSTTQPSHLFRHASMHGDKGTSSSTTCTSTFKGRALSAGGKKSAAATTTAGWSLSGRGRSPKETDHHQTVPSVYMQHGGAMHSGEAAKPPPKKAQDASQHEHPMEGSGGGRRLNPSDQPRRNYPAIPSNPLAHHQYDPFRDGPRSIPSQQVHRRHPDHRPLGTRHVASPRNPPNTLDNNDDNNMYPGNASPTRRRGNQPTTSHQAQPHSPPRMVREDNEDNERLHGLHSFRPPTVLYDGSSSHFRPPQTRRGLADPPLNDDDEDHLQYNVPDPVVLDQDSHPSAFDFDLRHRDHHHHPHIPPSMRTTPPTPLYPDPQPEPPVDDTSQFLYHSTPFSYPLNFYNGNAWPDAPVTASEDERMERARDLDLLRRRDDILMYVRIAAKTLKCPVATLCIVGGQAGLLIAKVGGVTTDTIPRQVMLESHAILSPEPTVVLDCLSDLRFATNPLVCEGDIGIRFYVGMPLCTSDGLVLGVLSLVDTQPRDRVRIAELQKLRQVTDTVMHRFEDLSVGTTKTRWDQQAAFQRQCEMDLELD</sequence>
<dbReference type="OrthoDB" id="660555at2759"/>
<feature type="compositionally biased region" description="Low complexity" evidence="5">
    <location>
        <begin position="577"/>
        <end position="587"/>
    </location>
</feature>
<dbReference type="InterPro" id="IPR017455">
    <property type="entry name" value="Znf_FYVE-rel"/>
</dbReference>
<dbReference type="InterPro" id="IPR003018">
    <property type="entry name" value="GAF"/>
</dbReference>
<gene>
    <name evidence="7" type="ORF">H257_04925</name>
</gene>
<feature type="compositionally biased region" description="Polar residues" evidence="5">
    <location>
        <begin position="601"/>
        <end position="611"/>
    </location>
</feature>
<dbReference type="AlphaFoldDB" id="W4GR73"/>
<feature type="compositionally biased region" description="Basic and acidic residues" evidence="5">
    <location>
        <begin position="497"/>
        <end position="508"/>
    </location>
</feature>
<dbReference type="Gene3D" id="3.30.450.40">
    <property type="match status" value="1"/>
</dbReference>
<accession>W4GR73</accession>
<dbReference type="Pfam" id="PF01590">
    <property type="entry name" value="GAF"/>
    <property type="match status" value="1"/>
</dbReference>
<dbReference type="SUPFAM" id="SSF57903">
    <property type="entry name" value="FYVE/PHD zinc finger"/>
    <property type="match status" value="1"/>
</dbReference>
<evidence type="ECO:0000256" key="3">
    <source>
        <dbReference type="ARBA" id="ARBA00022833"/>
    </source>
</evidence>
<dbReference type="InterPro" id="IPR029016">
    <property type="entry name" value="GAF-like_dom_sf"/>
</dbReference>
<evidence type="ECO:0000256" key="4">
    <source>
        <dbReference type="PROSITE-ProRule" id="PRU00091"/>
    </source>
</evidence>